<dbReference type="Gene3D" id="3.40.50.2300">
    <property type="match status" value="1"/>
</dbReference>
<dbReference type="FunFam" id="3.30.565.10:FF:000078">
    <property type="entry name" value="Two-component sensor histidine kinase"/>
    <property type="match status" value="1"/>
</dbReference>
<dbReference type="PANTHER" id="PTHR45339">
    <property type="entry name" value="HYBRID SIGNAL TRANSDUCTION HISTIDINE KINASE J"/>
    <property type="match status" value="1"/>
</dbReference>
<dbReference type="SUPFAM" id="SSF55781">
    <property type="entry name" value="GAF domain-like"/>
    <property type="match status" value="1"/>
</dbReference>
<evidence type="ECO:0000259" key="9">
    <source>
        <dbReference type="PROSITE" id="PS50109"/>
    </source>
</evidence>
<comment type="catalytic activity">
    <reaction evidence="1">
        <text>ATP + protein L-histidine = ADP + protein N-phospho-L-histidine.</text>
        <dbReference type="EC" id="2.7.13.3"/>
    </reaction>
</comment>
<evidence type="ECO:0000256" key="6">
    <source>
        <dbReference type="ARBA" id="ARBA00022777"/>
    </source>
</evidence>
<evidence type="ECO:0000256" key="7">
    <source>
        <dbReference type="ARBA" id="ARBA00022840"/>
    </source>
</evidence>
<dbReference type="InterPro" id="IPR003018">
    <property type="entry name" value="GAF"/>
</dbReference>
<dbReference type="SMART" id="SM00065">
    <property type="entry name" value="GAF"/>
    <property type="match status" value="1"/>
</dbReference>
<reference evidence="11" key="1">
    <citation type="submission" date="2018-06" db="EMBL/GenBank/DDBJ databases">
        <authorList>
            <person name="Zhirakovskaya E."/>
        </authorList>
    </citation>
    <scope>NUCLEOTIDE SEQUENCE</scope>
</reference>
<feature type="domain" description="Histidine kinase" evidence="9">
    <location>
        <begin position="287"/>
        <end position="508"/>
    </location>
</feature>
<dbReference type="InterPro" id="IPR004358">
    <property type="entry name" value="Sig_transdc_His_kin-like_C"/>
</dbReference>
<feature type="non-terminal residue" evidence="11">
    <location>
        <position position="569"/>
    </location>
</feature>
<keyword evidence="6 11" id="KW-0418">Kinase</keyword>
<organism evidence="11">
    <name type="scientific">hydrothermal vent metagenome</name>
    <dbReference type="NCBI Taxonomy" id="652676"/>
    <lineage>
        <taxon>unclassified sequences</taxon>
        <taxon>metagenomes</taxon>
        <taxon>ecological metagenomes</taxon>
    </lineage>
</organism>
<keyword evidence="7" id="KW-0067">ATP-binding</keyword>
<dbReference type="InterPro" id="IPR005467">
    <property type="entry name" value="His_kinase_dom"/>
</dbReference>
<evidence type="ECO:0000259" key="10">
    <source>
        <dbReference type="PROSITE" id="PS50110"/>
    </source>
</evidence>
<dbReference type="Pfam" id="PF01590">
    <property type="entry name" value="GAF"/>
    <property type="match status" value="1"/>
</dbReference>
<dbReference type="InterPro" id="IPR029016">
    <property type="entry name" value="GAF-like_dom_sf"/>
</dbReference>
<dbReference type="SMART" id="SM00388">
    <property type="entry name" value="HisKA"/>
    <property type="match status" value="1"/>
</dbReference>
<proteinExistence type="predicted"/>
<dbReference type="EMBL" id="UOEU01000767">
    <property type="protein sequence ID" value="VAW39861.1"/>
    <property type="molecule type" value="Genomic_DNA"/>
</dbReference>
<dbReference type="AlphaFoldDB" id="A0A3B0VAG7"/>
<accession>A0A3B0VAG7</accession>
<dbReference type="InterPro" id="IPR011006">
    <property type="entry name" value="CheY-like_superfamily"/>
</dbReference>
<dbReference type="SMART" id="SM00387">
    <property type="entry name" value="HATPase_c"/>
    <property type="match status" value="1"/>
</dbReference>
<dbReference type="Gene3D" id="1.10.287.130">
    <property type="match status" value="1"/>
</dbReference>
<dbReference type="Pfam" id="PF02518">
    <property type="entry name" value="HATPase_c"/>
    <property type="match status" value="1"/>
</dbReference>
<keyword evidence="5" id="KW-0547">Nucleotide-binding</keyword>
<dbReference type="SUPFAM" id="SSF52172">
    <property type="entry name" value="CheY-like"/>
    <property type="match status" value="1"/>
</dbReference>
<gene>
    <name evidence="11" type="ORF">MNBD_CHLOROFLEXI01-1255</name>
</gene>
<evidence type="ECO:0000256" key="8">
    <source>
        <dbReference type="ARBA" id="ARBA00023012"/>
    </source>
</evidence>
<keyword evidence="4" id="KW-0808">Transferase</keyword>
<evidence type="ECO:0000256" key="4">
    <source>
        <dbReference type="ARBA" id="ARBA00022679"/>
    </source>
</evidence>
<dbReference type="InterPro" id="IPR036097">
    <property type="entry name" value="HisK_dim/P_sf"/>
</dbReference>
<dbReference type="PANTHER" id="PTHR45339:SF1">
    <property type="entry name" value="HYBRID SIGNAL TRANSDUCTION HISTIDINE KINASE J"/>
    <property type="match status" value="1"/>
</dbReference>
<dbReference type="Pfam" id="PF00512">
    <property type="entry name" value="HisKA"/>
    <property type="match status" value="1"/>
</dbReference>
<dbReference type="SUPFAM" id="SSF55874">
    <property type="entry name" value="ATPase domain of HSP90 chaperone/DNA topoisomerase II/histidine kinase"/>
    <property type="match status" value="1"/>
</dbReference>
<dbReference type="InterPro" id="IPR003594">
    <property type="entry name" value="HATPase_dom"/>
</dbReference>
<feature type="domain" description="Response regulatory" evidence="10">
    <location>
        <begin position="528"/>
        <end position="569"/>
    </location>
</feature>
<dbReference type="PRINTS" id="PR00344">
    <property type="entry name" value="BCTRLSENSOR"/>
</dbReference>
<dbReference type="SUPFAM" id="SSF47384">
    <property type="entry name" value="Homodimeric domain of signal transducing histidine kinase"/>
    <property type="match status" value="1"/>
</dbReference>
<dbReference type="FunFam" id="1.10.287.130:FF:000002">
    <property type="entry name" value="Two-component osmosensing histidine kinase"/>
    <property type="match status" value="1"/>
</dbReference>
<dbReference type="InterPro" id="IPR036890">
    <property type="entry name" value="HATPase_C_sf"/>
</dbReference>
<dbReference type="CDD" id="cd00082">
    <property type="entry name" value="HisKA"/>
    <property type="match status" value="1"/>
</dbReference>
<evidence type="ECO:0000256" key="5">
    <source>
        <dbReference type="ARBA" id="ARBA00022741"/>
    </source>
</evidence>
<sequence length="569" mass="62777">MNPDNLQYQLKQLGLSETSPPTLKQWQTFLQQVEKGYTQSDSVAEYLSDERPFSLDLTYSVQERLAAHHIIQTQLQDELIARKQAEEELSSLYRAATQLLTYSSVPELAQQIANNLITEFDFANCSVLLLDHPLALKNNSIPQREWATSKLTRVALSTNFTQHVSPQLPLGGVSLIATAVRTNQVIYIPDVSKDPRYLASDSRTASELVIPLYAGDKILGALDMQSSEKKAFNGHAITVVQVYAEHASLALHNGLLTAQLQQRAHELLQAKETAEQANKAKSAFLANMSHEIRTPLNAIIGLTNLLLDTKLTVEQQDFVETTHRSGELLLEVLNDILDFSKIEADKLELENQPFNLRNCIEESLDLFASNAGSKGLNLAYYIEEGVPVNIEGDITRLRQILVNLIGNAVKFTKQGEIVVSVSSELLPNGKHEIHLAVKDTGIGIAKDRMSQLFQSFSQGDASTTRQYGGTGLGLAISKRLTELMGGTMWIESEVGKGSIFHFTIHVSKANTPIALDLPPASSILHNRHLLIVDDNLTNRTILSKQAKRWKMIPHCCASGAEAISALEGD</sequence>
<dbReference type="GO" id="GO:0005524">
    <property type="term" value="F:ATP binding"/>
    <property type="evidence" value="ECO:0007669"/>
    <property type="project" value="UniProtKB-KW"/>
</dbReference>
<dbReference type="Gene3D" id="3.30.565.10">
    <property type="entry name" value="Histidine kinase-like ATPase, C-terminal domain"/>
    <property type="match status" value="1"/>
</dbReference>
<dbReference type="PROSITE" id="PS50110">
    <property type="entry name" value="RESPONSE_REGULATORY"/>
    <property type="match status" value="1"/>
</dbReference>
<dbReference type="InterPro" id="IPR003661">
    <property type="entry name" value="HisK_dim/P_dom"/>
</dbReference>
<keyword evidence="8" id="KW-0902">Two-component regulatory system</keyword>
<protein>
    <recommendedName>
        <fullName evidence="2">histidine kinase</fullName>
        <ecNumber evidence="2">2.7.13.3</ecNumber>
    </recommendedName>
</protein>
<dbReference type="Gene3D" id="3.30.450.40">
    <property type="match status" value="1"/>
</dbReference>
<dbReference type="EC" id="2.7.13.3" evidence="2"/>
<keyword evidence="3" id="KW-0597">Phosphoprotein</keyword>
<name>A0A3B0VAG7_9ZZZZ</name>
<dbReference type="PROSITE" id="PS50109">
    <property type="entry name" value="HIS_KIN"/>
    <property type="match status" value="1"/>
</dbReference>
<evidence type="ECO:0000256" key="2">
    <source>
        <dbReference type="ARBA" id="ARBA00012438"/>
    </source>
</evidence>
<evidence type="ECO:0000256" key="3">
    <source>
        <dbReference type="ARBA" id="ARBA00022553"/>
    </source>
</evidence>
<evidence type="ECO:0000256" key="1">
    <source>
        <dbReference type="ARBA" id="ARBA00000085"/>
    </source>
</evidence>
<dbReference type="InterPro" id="IPR001789">
    <property type="entry name" value="Sig_transdc_resp-reg_receiver"/>
</dbReference>
<dbReference type="CDD" id="cd16922">
    <property type="entry name" value="HATPase_EvgS-ArcB-TorS-like"/>
    <property type="match status" value="1"/>
</dbReference>
<dbReference type="GO" id="GO:0000155">
    <property type="term" value="F:phosphorelay sensor kinase activity"/>
    <property type="evidence" value="ECO:0007669"/>
    <property type="project" value="InterPro"/>
</dbReference>
<evidence type="ECO:0000313" key="11">
    <source>
        <dbReference type="EMBL" id="VAW39861.1"/>
    </source>
</evidence>